<evidence type="ECO:0000313" key="4">
    <source>
        <dbReference type="EMBL" id="MCZ8379268.1"/>
    </source>
</evidence>
<accession>A0ABT4PRT8</accession>
<dbReference type="RefSeq" id="WP_269893971.1">
    <property type="nucleotide sequence ID" value="NZ_JAPZPY010000003.1"/>
</dbReference>
<dbReference type="Proteomes" id="UP001142153">
    <property type="component" value="Unassembled WGS sequence"/>
</dbReference>
<sequence>MAQIIDRVDQDKYMAVASRILSKAGVVVRGRPLWLSADIHWDCAYPGAITIGDRCVISGRVTLLTHDFSLDRVAELKRGRSDQELIFRGPISIGDYAFIGWQSIILPGVTIGRGSIVGAGSVVTKDVPDGTVVAGNPARVLDSTDNYWDRSADRFEWQNRR</sequence>
<comment type="similarity">
    <text evidence="1">Belongs to the transferase hexapeptide repeat family.</text>
</comment>
<dbReference type="PANTHER" id="PTHR23416:SF23">
    <property type="entry name" value="ACETYLTRANSFERASE C18B11.09C-RELATED"/>
    <property type="match status" value="1"/>
</dbReference>
<dbReference type="CDD" id="cd04647">
    <property type="entry name" value="LbH_MAT_like"/>
    <property type="match status" value="1"/>
</dbReference>
<gene>
    <name evidence="4" type="ORF">O6P37_10370</name>
</gene>
<dbReference type="GO" id="GO:0016746">
    <property type="term" value="F:acyltransferase activity"/>
    <property type="evidence" value="ECO:0007669"/>
    <property type="project" value="UniProtKB-KW"/>
</dbReference>
<keyword evidence="2" id="KW-0808">Transferase</keyword>
<evidence type="ECO:0000313" key="5">
    <source>
        <dbReference type="Proteomes" id="UP001142153"/>
    </source>
</evidence>
<dbReference type="PANTHER" id="PTHR23416">
    <property type="entry name" value="SIALIC ACID SYNTHASE-RELATED"/>
    <property type="match status" value="1"/>
</dbReference>
<dbReference type="PROSITE" id="PS00101">
    <property type="entry name" value="HEXAPEP_TRANSFERASES"/>
    <property type="match status" value="1"/>
</dbReference>
<dbReference type="InterPro" id="IPR001451">
    <property type="entry name" value="Hexapep"/>
</dbReference>
<evidence type="ECO:0000256" key="1">
    <source>
        <dbReference type="ARBA" id="ARBA00007274"/>
    </source>
</evidence>
<dbReference type="InterPro" id="IPR051159">
    <property type="entry name" value="Hexapeptide_acetyltransf"/>
</dbReference>
<name>A0ABT4PRT8_9MYCO</name>
<keyword evidence="4" id="KW-0012">Acyltransferase</keyword>
<organism evidence="4 5">
    <name type="scientific">Mycobacterium hippophais</name>
    <dbReference type="NCBI Taxonomy" id="3016340"/>
    <lineage>
        <taxon>Bacteria</taxon>
        <taxon>Bacillati</taxon>
        <taxon>Actinomycetota</taxon>
        <taxon>Actinomycetes</taxon>
        <taxon>Mycobacteriales</taxon>
        <taxon>Mycobacteriaceae</taxon>
        <taxon>Mycobacterium</taxon>
    </lineage>
</organism>
<dbReference type="Gene3D" id="2.160.10.10">
    <property type="entry name" value="Hexapeptide repeat proteins"/>
    <property type="match status" value="1"/>
</dbReference>
<dbReference type="EMBL" id="JAPZPY010000003">
    <property type="protein sequence ID" value="MCZ8379268.1"/>
    <property type="molecule type" value="Genomic_DNA"/>
</dbReference>
<protein>
    <submittedName>
        <fullName evidence="4">Acyltransferase</fullName>
    </submittedName>
</protein>
<dbReference type="InterPro" id="IPR011004">
    <property type="entry name" value="Trimer_LpxA-like_sf"/>
</dbReference>
<reference evidence="4" key="1">
    <citation type="submission" date="2022-12" db="EMBL/GenBank/DDBJ databases">
        <authorList>
            <person name="Deng Y."/>
            <person name="Zhang Y.-Q."/>
        </authorList>
    </citation>
    <scope>NUCLEOTIDE SEQUENCE</scope>
    <source>
        <strain evidence="4">CPCC 205372</strain>
    </source>
</reference>
<keyword evidence="5" id="KW-1185">Reference proteome</keyword>
<dbReference type="Pfam" id="PF14602">
    <property type="entry name" value="Hexapep_2"/>
    <property type="match status" value="1"/>
</dbReference>
<keyword evidence="3" id="KW-0677">Repeat</keyword>
<proteinExistence type="inferred from homology"/>
<comment type="caution">
    <text evidence="4">The sequence shown here is derived from an EMBL/GenBank/DDBJ whole genome shotgun (WGS) entry which is preliminary data.</text>
</comment>
<dbReference type="SUPFAM" id="SSF51161">
    <property type="entry name" value="Trimeric LpxA-like enzymes"/>
    <property type="match status" value="1"/>
</dbReference>
<dbReference type="InterPro" id="IPR018357">
    <property type="entry name" value="Hexapep_transf_CS"/>
</dbReference>
<evidence type="ECO:0000256" key="2">
    <source>
        <dbReference type="ARBA" id="ARBA00022679"/>
    </source>
</evidence>
<evidence type="ECO:0000256" key="3">
    <source>
        <dbReference type="ARBA" id="ARBA00022737"/>
    </source>
</evidence>